<protein>
    <submittedName>
        <fullName evidence="1">Uncharacterized protein</fullName>
    </submittedName>
</protein>
<reference evidence="1" key="1">
    <citation type="submission" date="2018-11" db="EMBL/GenBank/DDBJ databases">
        <title>The sequence and de novo assembly of Larimichthys crocea genome using PacBio and Hi-C technologies.</title>
        <authorList>
            <person name="Xu P."/>
            <person name="Chen B."/>
            <person name="Zhou Z."/>
            <person name="Ke Q."/>
            <person name="Wu Y."/>
            <person name="Bai H."/>
            <person name="Pu F."/>
        </authorList>
    </citation>
    <scope>NUCLEOTIDE SEQUENCE</scope>
    <source>
        <tissue evidence="1">Muscle</tissue>
    </source>
</reference>
<keyword evidence="2" id="KW-1185">Reference proteome</keyword>
<organism evidence="1 2">
    <name type="scientific">Larimichthys crocea</name>
    <name type="common">Large yellow croaker</name>
    <name type="synonym">Pseudosciaena crocea</name>
    <dbReference type="NCBI Taxonomy" id="215358"/>
    <lineage>
        <taxon>Eukaryota</taxon>
        <taxon>Metazoa</taxon>
        <taxon>Chordata</taxon>
        <taxon>Craniata</taxon>
        <taxon>Vertebrata</taxon>
        <taxon>Euteleostomi</taxon>
        <taxon>Actinopterygii</taxon>
        <taxon>Neopterygii</taxon>
        <taxon>Teleostei</taxon>
        <taxon>Neoteleostei</taxon>
        <taxon>Acanthomorphata</taxon>
        <taxon>Eupercaria</taxon>
        <taxon>Sciaenidae</taxon>
        <taxon>Larimichthys</taxon>
    </lineage>
</organism>
<name>A0ACD3QWY8_LARCR</name>
<evidence type="ECO:0000313" key="2">
    <source>
        <dbReference type="Proteomes" id="UP000793456"/>
    </source>
</evidence>
<comment type="caution">
    <text evidence="1">The sequence shown here is derived from an EMBL/GenBank/DDBJ whole genome shotgun (WGS) entry which is preliminary data.</text>
</comment>
<dbReference type="Proteomes" id="UP000793456">
    <property type="component" value="Chromosome XIV"/>
</dbReference>
<proteinExistence type="predicted"/>
<dbReference type="EMBL" id="CM011687">
    <property type="protein sequence ID" value="TMS11364.1"/>
    <property type="molecule type" value="Genomic_DNA"/>
</dbReference>
<evidence type="ECO:0000313" key="1">
    <source>
        <dbReference type="EMBL" id="TMS11364.1"/>
    </source>
</evidence>
<gene>
    <name evidence="1" type="ORF">E3U43_020357</name>
</gene>
<accession>A0ACD3QWY8</accession>
<sequence length="611" mass="68972">MSSLHMLPQQRCLNFHLTATQLSLTHIPKYAADTDTKGYALIHDLPFGMAIVLAIDLVFWTLKADALRRLCTNAHTLLLLLSCFLLCLFIPSSGSTHSHSQIGPPNQFFKEMASKQPMGYKCRIAVVLLVLLASIAALVAVAVIQDTWSSKEYSIEYGIVIDSGSSRSNVFLYEWPGEKQNETGVVTEKENCRVAGNGISEMNVDPEKDAQSWKGFQTCMDKITKAIPAEKHKTTPIYLGATAGMRLLHERDEQRSNAIMANLTRYLSSLPFDFKTASIISGQEEGLYGWVTVNYLMGNFLEKNLWNTYIRPEGAKTVGSMDLGGASTQIAFVVVDDHKGPDYMHIKLYGYSYSVYTHSFLCYGKNEADKRILDKIIQESSDPAYIVNPCYPEGYNTTMKASSIYDSECTEKPKDYNPDQEFLMVGEPDSEKCKSIVKSIFDFKTCNSTQCSFDGVEQPPVTGDFMAYAGFFFIARALNLVGTSQMDQFNTSLTEFCNTNWTVLRKEKHWISERYLRTYCHGAHYVFTLLTDGYKFEKDTWKNINFEKQVRNTSIGWSLGYMLTMSNMIPSEVKYTYPMTDPVFAGLIFLFSALTIITVVLVFIILIRICY</sequence>